<proteinExistence type="predicted"/>
<dbReference type="KEGG" id="afi:Acife_0353"/>
<dbReference type="InterPro" id="IPR004919">
    <property type="entry name" value="GmrSD_N"/>
</dbReference>
<dbReference type="Proteomes" id="UP000009220">
    <property type="component" value="Chromosome"/>
</dbReference>
<dbReference type="HOGENOM" id="CLU_038557_2_2_6"/>
<dbReference type="PANTHER" id="PTHR39639">
    <property type="entry name" value="CHROMOSOME 16, WHOLE GENOME SHOTGUN SEQUENCE"/>
    <property type="match status" value="1"/>
</dbReference>
<dbReference type="Pfam" id="PF03235">
    <property type="entry name" value="GmrSD_N"/>
    <property type="match status" value="1"/>
</dbReference>
<evidence type="ECO:0000259" key="1">
    <source>
        <dbReference type="Pfam" id="PF03235"/>
    </source>
</evidence>
<protein>
    <recommendedName>
        <fullName evidence="1">GmrSD restriction endonucleases N-terminal domain-containing protein</fullName>
    </recommendedName>
</protein>
<dbReference type="AlphaFoldDB" id="G0JSM4"/>
<dbReference type="STRING" id="743299.Acife_0353"/>
<evidence type="ECO:0000313" key="2">
    <source>
        <dbReference type="EMBL" id="AEM46581.1"/>
    </source>
</evidence>
<dbReference type="RefSeq" id="WP_014027852.1">
    <property type="nucleotide sequence ID" value="NC_015942.1"/>
</dbReference>
<dbReference type="PANTHER" id="PTHR39639:SF1">
    <property type="entry name" value="DUF262 DOMAIN-CONTAINING PROTEIN"/>
    <property type="match status" value="1"/>
</dbReference>
<reference evidence="2 3" key="1">
    <citation type="journal article" date="2011" name="J. Bacteriol.">
        <title>Draft genome of the psychrotolerant acidophile Acidithiobacillus ferrivorans SS3.</title>
        <authorList>
            <person name="Liljeqvist M."/>
            <person name="Valdes J."/>
            <person name="Holmes D.S."/>
            <person name="Dopson M."/>
        </authorList>
    </citation>
    <scope>NUCLEOTIDE SEQUENCE [LARGE SCALE GENOMIC DNA]</scope>
    <source>
        <strain evidence="2 3">SS3</strain>
    </source>
</reference>
<evidence type="ECO:0000313" key="3">
    <source>
        <dbReference type="Proteomes" id="UP000009220"/>
    </source>
</evidence>
<dbReference type="EMBL" id="CP002985">
    <property type="protein sequence ID" value="AEM46581.1"/>
    <property type="molecule type" value="Genomic_DNA"/>
</dbReference>
<name>G0JSM4_9PROT</name>
<gene>
    <name evidence="2" type="ORF">Acife_0353</name>
</gene>
<dbReference type="eggNOG" id="COG1479">
    <property type="taxonomic scope" value="Bacteria"/>
</dbReference>
<sequence>MTDDKWEDDIDVEDEGEEESVAMTYDIATYPSDYTLSGISQMWADGDISIPNYQREFVWSIKQSSLLIDSFLCGLPVPPVFFYIDEKNRNLVIDGQQRILSVVFFMEGYFGKESTHGKRQVFRLSGLGEKSLYENKKFVELSESDQRKLKQSVLRAVNIRQLNPIGESTSAYHIFERLNTGGTPLKPQEIRNCVFMGKFSEQLKEANNDRNWRKIVGKLLIDKHQKDVELLLRIFSLVGADDKYEKPMREFLNNSMKRNESGETKKVKKFFEAFHKVTEEVVSVLGEKPFHLRGPLNVSALDSVMCVLIESSKSLKRSGLKDRYSSLIKDSDFTSSTSINTTDAKTLQQRFAVVRKHLLAKQQ</sequence>
<organism evidence="2 3">
    <name type="scientific">Acidithiobacillus ferrivorans SS3</name>
    <dbReference type="NCBI Taxonomy" id="743299"/>
    <lineage>
        <taxon>Bacteria</taxon>
        <taxon>Pseudomonadati</taxon>
        <taxon>Pseudomonadota</taxon>
        <taxon>Acidithiobacillia</taxon>
        <taxon>Acidithiobacillales</taxon>
        <taxon>Acidithiobacillaceae</taxon>
        <taxon>Acidithiobacillus</taxon>
    </lineage>
</organism>
<accession>G0JSM4</accession>
<feature type="domain" description="GmrSD restriction endonucleases N-terminal" evidence="1">
    <location>
        <begin position="47"/>
        <end position="195"/>
    </location>
</feature>